<accession>A0A8S1SXZ8</accession>
<dbReference type="EMBL" id="CAJJDP010000018">
    <property type="protein sequence ID" value="CAD8145915.1"/>
    <property type="molecule type" value="Genomic_DNA"/>
</dbReference>
<dbReference type="OrthoDB" id="285787at2759"/>
<reference evidence="1" key="1">
    <citation type="submission" date="2021-01" db="EMBL/GenBank/DDBJ databases">
        <authorList>
            <consortium name="Genoscope - CEA"/>
            <person name="William W."/>
        </authorList>
    </citation>
    <scope>NUCLEOTIDE SEQUENCE</scope>
</reference>
<dbReference type="OMA" id="FANHKIN"/>
<sequence length="457" mass="53273">MKTNNKKIFPSNTQNYQSVPQLEHDNGSTYKMHQSTVSKPPLSIVPSEANQSYYQIIEKNKLLYLDYYSQYNDMKFMENMASLRPKSEKLTLLENFLNMFEDMISCLIVIQNTLLLMNFDAPDFAQTYGYLPNIMADILNKDIKTLEGLHLEIEFQSSLRFLETVLEALQFNSEQANKIHQLDVKAWSQKCFNHLNSYIGNQQKSQNHLQYHTRNHSLNKSYSSKQPSPNLPQLLRQQTTFPNQKIHNENESSFANQNLEILGDFVLPSSKYTKQQNIILADELTEKISSLRNNKNLNIVKQMVRKRVKTQHSELENSMISTQRLITDPGIVLPKKVQNNQFLIDKELVFEDGVKYPYRLYMMNVKRKHLISQLLTNTNINSVSKDSQNDSKNKDLAERLVAQIKISQQQKSKNALRSKSYMNNAFYSLLALNKNSQEAVKLKYRQNLPKDSRFYLK</sequence>
<proteinExistence type="predicted"/>
<protein>
    <submittedName>
        <fullName evidence="1">Uncharacterized protein</fullName>
    </submittedName>
</protein>
<keyword evidence="2" id="KW-1185">Reference proteome</keyword>
<name>A0A8S1SXZ8_PAROT</name>
<evidence type="ECO:0000313" key="2">
    <source>
        <dbReference type="Proteomes" id="UP000683925"/>
    </source>
</evidence>
<dbReference type="Proteomes" id="UP000683925">
    <property type="component" value="Unassembled WGS sequence"/>
</dbReference>
<comment type="caution">
    <text evidence="1">The sequence shown here is derived from an EMBL/GenBank/DDBJ whole genome shotgun (WGS) entry which is preliminary data.</text>
</comment>
<evidence type="ECO:0000313" key="1">
    <source>
        <dbReference type="EMBL" id="CAD8145915.1"/>
    </source>
</evidence>
<dbReference type="AlphaFoldDB" id="A0A8S1SXZ8"/>
<gene>
    <name evidence="1" type="ORF">POCTA_138.1.T0180036</name>
</gene>
<organism evidence="1 2">
    <name type="scientific">Paramecium octaurelia</name>
    <dbReference type="NCBI Taxonomy" id="43137"/>
    <lineage>
        <taxon>Eukaryota</taxon>
        <taxon>Sar</taxon>
        <taxon>Alveolata</taxon>
        <taxon>Ciliophora</taxon>
        <taxon>Intramacronucleata</taxon>
        <taxon>Oligohymenophorea</taxon>
        <taxon>Peniculida</taxon>
        <taxon>Parameciidae</taxon>
        <taxon>Paramecium</taxon>
    </lineage>
</organism>